<evidence type="ECO:0000256" key="1">
    <source>
        <dbReference type="ARBA" id="ARBA00007521"/>
    </source>
</evidence>
<keyword evidence="4" id="KW-1185">Reference proteome</keyword>
<proteinExistence type="inferred from homology"/>
<dbReference type="InterPro" id="IPR011067">
    <property type="entry name" value="Plasmid_toxin/cell-grow_inhib"/>
</dbReference>
<keyword evidence="2" id="KW-1277">Toxin-antitoxin system</keyword>
<dbReference type="SUPFAM" id="SSF50118">
    <property type="entry name" value="Cell growth inhibitor/plasmid maintenance toxic component"/>
    <property type="match status" value="1"/>
</dbReference>
<dbReference type="Proteomes" id="UP001576780">
    <property type="component" value="Unassembled WGS sequence"/>
</dbReference>
<dbReference type="NCBIfam" id="NF007386">
    <property type="entry name" value="PRK09907.1"/>
    <property type="match status" value="1"/>
</dbReference>
<dbReference type="EMBL" id="JBHFNT010000301">
    <property type="protein sequence ID" value="MFB2839262.1"/>
    <property type="molecule type" value="Genomic_DNA"/>
</dbReference>
<sequence>MKSGSSDLYIPEQGDIIWTNFTPQAGREQAGRRPALVLTPIMYNRRVGLALICPITSRAKGYPGEVTIPEGLAVSGVILADQIKSLDWQARGAEFADKMPLSVIAEVVTVLTNLLPPAPRR</sequence>
<dbReference type="Gene3D" id="2.30.30.110">
    <property type="match status" value="1"/>
</dbReference>
<evidence type="ECO:0000256" key="2">
    <source>
        <dbReference type="ARBA" id="ARBA00022649"/>
    </source>
</evidence>
<dbReference type="PANTHER" id="PTHR33988">
    <property type="entry name" value="ENDORIBONUCLEASE MAZF-RELATED"/>
    <property type="match status" value="1"/>
</dbReference>
<dbReference type="EC" id="3.1.27.-" evidence="3"/>
<gene>
    <name evidence="3" type="primary">mazF</name>
    <name evidence="3" type="ORF">ACE1CA_32630</name>
</gene>
<reference evidence="3 4" key="1">
    <citation type="submission" date="2024-09" db="EMBL/GenBank/DDBJ databases">
        <title>Floridaenema gen nov. (Aerosakkonemataceae, Aerosakkonematales ord. nov., Cyanobacteria) from benthic tropical and subtropical fresh waters, with the description of four new species.</title>
        <authorList>
            <person name="Moretto J.A."/>
            <person name="Berthold D.E."/>
            <person name="Lefler F.W."/>
            <person name="Huang I.-S."/>
            <person name="Laughinghouse H. IV."/>
        </authorList>
    </citation>
    <scope>NUCLEOTIDE SEQUENCE [LARGE SCALE GENOMIC DNA]</scope>
    <source>
        <strain evidence="3 4">BLCC-F167</strain>
    </source>
</reference>
<accession>A0ABV4WVX0</accession>
<dbReference type="Pfam" id="PF02452">
    <property type="entry name" value="PemK_toxin"/>
    <property type="match status" value="1"/>
</dbReference>
<dbReference type="PANTHER" id="PTHR33988:SF3">
    <property type="entry name" value="ENDORIBONUCLEASE TOXIN CHPB-RELATED"/>
    <property type="match status" value="1"/>
</dbReference>
<comment type="caution">
    <text evidence="3">The sequence shown here is derived from an EMBL/GenBank/DDBJ whole genome shotgun (WGS) entry which is preliminary data.</text>
</comment>
<dbReference type="RefSeq" id="WP_413281540.1">
    <property type="nucleotide sequence ID" value="NZ_JBHFNT010000301.1"/>
</dbReference>
<evidence type="ECO:0000313" key="3">
    <source>
        <dbReference type="EMBL" id="MFB2839262.1"/>
    </source>
</evidence>
<organism evidence="3 4">
    <name type="scientific">Floridaenema evergladense BLCC-F167</name>
    <dbReference type="NCBI Taxonomy" id="3153639"/>
    <lineage>
        <taxon>Bacteria</taxon>
        <taxon>Bacillati</taxon>
        <taxon>Cyanobacteriota</taxon>
        <taxon>Cyanophyceae</taxon>
        <taxon>Oscillatoriophycideae</taxon>
        <taxon>Aerosakkonematales</taxon>
        <taxon>Aerosakkonemataceae</taxon>
        <taxon>Floridanema</taxon>
        <taxon>Floridanema evergladense</taxon>
    </lineage>
</organism>
<keyword evidence="3" id="KW-0378">Hydrolase</keyword>
<dbReference type="GO" id="GO:0016787">
    <property type="term" value="F:hydrolase activity"/>
    <property type="evidence" value="ECO:0007669"/>
    <property type="project" value="UniProtKB-KW"/>
</dbReference>
<name>A0ABV4WVX0_9CYAN</name>
<protein>
    <submittedName>
        <fullName evidence="3">Endoribonuclease MazF</fullName>
        <ecNumber evidence="3">3.1.27.-</ecNumber>
    </submittedName>
</protein>
<comment type="similarity">
    <text evidence="1">Belongs to the PemK/MazF family.</text>
</comment>
<evidence type="ECO:0000313" key="4">
    <source>
        <dbReference type="Proteomes" id="UP001576780"/>
    </source>
</evidence>
<dbReference type="InterPro" id="IPR003477">
    <property type="entry name" value="PemK-like"/>
</dbReference>